<dbReference type="GO" id="GO:0006355">
    <property type="term" value="P:regulation of DNA-templated transcription"/>
    <property type="evidence" value="ECO:0007669"/>
    <property type="project" value="InterPro"/>
</dbReference>
<keyword evidence="4" id="KW-0804">Transcription</keyword>
<evidence type="ECO:0000256" key="3">
    <source>
        <dbReference type="ARBA" id="ARBA00023125"/>
    </source>
</evidence>
<geneLocation type="plasmid" evidence="6">
    <name>pemeittgr7b</name>
</geneLocation>
<dbReference type="InterPro" id="IPR008807">
    <property type="entry name" value="ROS_MUCR"/>
</dbReference>
<dbReference type="KEGG" id="emx:FKV68_23245"/>
<dbReference type="Proteomes" id="UP000510721">
    <property type="component" value="Plasmid pEmeITTGR7b"/>
</dbReference>
<keyword evidence="6" id="KW-1185">Reference proteome</keyword>
<reference evidence="5 6" key="1">
    <citation type="submission" date="2019-06" db="EMBL/GenBank/DDBJ databases">
        <title>Complete genome sequence of Ensifer mexicanus ITTG R7 isolated from nodules of Acacia angustissima (Mill.) Kuntze.</title>
        <authorList>
            <person name="Rincon-Rosales R."/>
            <person name="Rogel M.A."/>
            <person name="Guerrero G."/>
            <person name="Rincon-Molina C.I."/>
            <person name="Lopez-Lopez A."/>
            <person name="Martinez-Romero E."/>
        </authorList>
    </citation>
    <scope>NUCLEOTIDE SEQUENCE [LARGE SCALE GENOMIC DNA]</scope>
    <source>
        <strain evidence="5 6">ITTG R7</strain>
        <plasmid evidence="6">pemeittgr7b</plasmid>
    </source>
</reference>
<accession>A0A859QEJ5</accession>
<protein>
    <submittedName>
        <fullName evidence="5">MucR family transcriptional regulator</fullName>
    </submittedName>
</protein>
<sequence length="137" mass="15383">MSESRSGNEERKLELTSRIVAAYLSRNVVPVEGLPNLIEQTFSSLSSTSQPDTAAPVVEERRPAIAIKKSVTSDFIICLEDGQRFKTLRRHLMAKYGLTPEEYRAKWNLPDDYPMIAPNYAQQRSALARATGLGKNR</sequence>
<proteinExistence type="inferred from homology"/>
<keyword evidence="2" id="KW-0805">Transcription regulation</keyword>
<dbReference type="InterPro" id="IPR041920">
    <property type="entry name" value="ROS/MUCR_sf"/>
</dbReference>
<keyword evidence="3" id="KW-0238">DNA-binding</keyword>
<comment type="similarity">
    <text evidence="1">Belongs to the ros/MucR family.</text>
</comment>
<evidence type="ECO:0000313" key="6">
    <source>
        <dbReference type="Proteomes" id="UP000510721"/>
    </source>
</evidence>
<dbReference type="GO" id="GO:0003677">
    <property type="term" value="F:DNA binding"/>
    <property type="evidence" value="ECO:0007669"/>
    <property type="project" value="UniProtKB-KW"/>
</dbReference>
<dbReference type="EMBL" id="CP041240">
    <property type="protein sequence ID" value="QLL64353.1"/>
    <property type="molecule type" value="Genomic_DNA"/>
</dbReference>
<dbReference type="Pfam" id="PF05443">
    <property type="entry name" value="ROS_MUCR"/>
    <property type="match status" value="1"/>
</dbReference>
<dbReference type="AlphaFoldDB" id="A0A859QEJ5"/>
<evidence type="ECO:0000313" key="5">
    <source>
        <dbReference type="EMBL" id="QLL64353.1"/>
    </source>
</evidence>
<evidence type="ECO:0000256" key="2">
    <source>
        <dbReference type="ARBA" id="ARBA00023015"/>
    </source>
</evidence>
<dbReference type="GO" id="GO:0008270">
    <property type="term" value="F:zinc ion binding"/>
    <property type="evidence" value="ECO:0007669"/>
    <property type="project" value="InterPro"/>
</dbReference>
<keyword evidence="5" id="KW-0614">Plasmid</keyword>
<dbReference type="RefSeq" id="WP_180942234.1">
    <property type="nucleotide sequence ID" value="NZ_CP041240.1"/>
</dbReference>
<evidence type="ECO:0000256" key="4">
    <source>
        <dbReference type="ARBA" id="ARBA00023163"/>
    </source>
</evidence>
<dbReference type="Gene3D" id="1.10.10.1550">
    <property type="entry name" value="ROS/MUCR transcriptional regulator protein"/>
    <property type="match status" value="1"/>
</dbReference>
<name>A0A859QEJ5_9HYPH</name>
<organism evidence="5 6">
    <name type="scientific">Sinorhizobium mexicanum</name>
    <dbReference type="NCBI Taxonomy" id="375549"/>
    <lineage>
        <taxon>Bacteria</taxon>
        <taxon>Pseudomonadati</taxon>
        <taxon>Pseudomonadota</taxon>
        <taxon>Alphaproteobacteria</taxon>
        <taxon>Hyphomicrobiales</taxon>
        <taxon>Rhizobiaceae</taxon>
        <taxon>Sinorhizobium/Ensifer group</taxon>
        <taxon>Sinorhizobium</taxon>
    </lineage>
</organism>
<gene>
    <name evidence="5" type="ORF">FKV68_23245</name>
</gene>
<evidence type="ECO:0000256" key="1">
    <source>
        <dbReference type="ARBA" id="ARBA00007031"/>
    </source>
</evidence>